<evidence type="ECO:0000256" key="1">
    <source>
        <dbReference type="ARBA" id="ARBA00022630"/>
    </source>
</evidence>
<dbReference type="PRINTS" id="PR00409">
    <property type="entry name" value="PHDIOXRDTASE"/>
</dbReference>
<name>A0AAD0UA11_9BURK</name>
<evidence type="ECO:0000256" key="4">
    <source>
        <dbReference type="ARBA" id="ARBA00023002"/>
    </source>
</evidence>
<evidence type="ECO:0000313" key="9">
    <source>
        <dbReference type="EMBL" id="AYR26128.1"/>
    </source>
</evidence>
<dbReference type="AlphaFoldDB" id="A0AAD0UA11"/>
<sequence length="314" mass="33284">MNVIIDSITQDTADIRVFLLKSADGSPLPTYKAGAHIDLTLGNGLVRQYSLCCRNPSGENYRIAVKRETNSRGGSSWLHEHAHPGTPLQAGIPRSAFGLTDAPGPHLLLAGGIGITPLLAMAYALLADGRAFTLTCFSRDESMLPLRKELHEGPLAIHTRIFCGLDEVATRTGIAEVMAAHAQAQVYTCGPPAFMVAVGELASARYGADHFHQESFQPAAASAAGTDTPFMIRINDGREITVPAGQSALASLQEAGIDLACSCEVGVCGTCKVAVRQGQPDHRDSVLSAEEKACGKWFMPCVSRSTSDVLVLDI</sequence>
<dbReference type="SUPFAM" id="SSF63380">
    <property type="entry name" value="Riboflavin synthase domain-like"/>
    <property type="match status" value="1"/>
</dbReference>
<organism evidence="9 10">
    <name type="scientific">Herbaspirillum rubrisubalbicans</name>
    <dbReference type="NCBI Taxonomy" id="80842"/>
    <lineage>
        <taxon>Bacteria</taxon>
        <taxon>Pseudomonadati</taxon>
        <taxon>Pseudomonadota</taxon>
        <taxon>Betaproteobacteria</taxon>
        <taxon>Burkholderiales</taxon>
        <taxon>Oxalobacteraceae</taxon>
        <taxon>Herbaspirillum</taxon>
    </lineage>
</organism>
<dbReference type="Proteomes" id="UP000269199">
    <property type="component" value="Chromosome"/>
</dbReference>
<proteinExistence type="predicted"/>
<keyword evidence="6" id="KW-0411">Iron-sulfur</keyword>
<dbReference type="InterPro" id="IPR050415">
    <property type="entry name" value="MRET"/>
</dbReference>
<dbReference type="CDD" id="cd06185">
    <property type="entry name" value="PDR_like"/>
    <property type="match status" value="1"/>
</dbReference>
<gene>
    <name evidence="9" type="ORF">RC54_20975</name>
</gene>
<dbReference type="InterPro" id="IPR036010">
    <property type="entry name" value="2Fe-2S_ferredoxin-like_sf"/>
</dbReference>
<dbReference type="RefSeq" id="WP_061789985.1">
    <property type="nucleotide sequence ID" value="NZ_CP024996.1"/>
</dbReference>
<dbReference type="GO" id="GO:0046872">
    <property type="term" value="F:metal ion binding"/>
    <property type="evidence" value="ECO:0007669"/>
    <property type="project" value="UniProtKB-KW"/>
</dbReference>
<dbReference type="Pfam" id="PF00111">
    <property type="entry name" value="Fer2"/>
    <property type="match status" value="1"/>
</dbReference>
<evidence type="ECO:0000259" key="7">
    <source>
        <dbReference type="PROSITE" id="PS51085"/>
    </source>
</evidence>
<evidence type="ECO:0000256" key="5">
    <source>
        <dbReference type="ARBA" id="ARBA00023004"/>
    </source>
</evidence>
<dbReference type="InterPro" id="IPR017938">
    <property type="entry name" value="Riboflavin_synthase-like_b-brl"/>
</dbReference>
<evidence type="ECO:0000259" key="8">
    <source>
        <dbReference type="PROSITE" id="PS51384"/>
    </source>
</evidence>
<dbReference type="CDD" id="cd00207">
    <property type="entry name" value="fer2"/>
    <property type="match status" value="1"/>
</dbReference>
<dbReference type="InterPro" id="IPR017927">
    <property type="entry name" value="FAD-bd_FR_type"/>
</dbReference>
<dbReference type="Gene3D" id="3.10.20.30">
    <property type="match status" value="1"/>
</dbReference>
<dbReference type="GO" id="GO:0051537">
    <property type="term" value="F:2 iron, 2 sulfur cluster binding"/>
    <property type="evidence" value="ECO:0007669"/>
    <property type="project" value="UniProtKB-KW"/>
</dbReference>
<keyword evidence="5" id="KW-0408">Iron</keyword>
<feature type="domain" description="FAD-binding FR-type" evidence="8">
    <location>
        <begin position="1"/>
        <end position="100"/>
    </location>
</feature>
<dbReference type="Gene3D" id="3.40.50.80">
    <property type="entry name" value="Nucleotide-binding domain of ferredoxin-NADP reductase (FNR) module"/>
    <property type="match status" value="1"/>
</dbReference>
<evidence type="ECO:0000313" key="10">
    <source>
        <dbReference type="Proteomes" id="UP000269199"/>
    </source>
</evidence>
<dbReference type="InterPro" id="IPR039261">
    <property type="entry name" value="FNR_nucleotide-bd"/>
</dbReference>
<dbReference type="EMBL" id="CP024996">
    <property type="protein sequence ID" value="AYR26128.1"/>
    <property type="molecule type" value="Genomic_DNA"/>
</dbReference>
<dbReference type="PROSITE" id="PS00197">
    <property type="entry name" value="2FE2S_FER_1"/>
    <property type="match status" value="1"/>
</dbReference>
<keyword evidence="2" id="KW-0001">2Fe-2S</keyword>
<evidence type="ECO:0000256" key="2">
    <source>
        <dbReference type="ARBA" id="ARBA00022714"/>
    </source>
</evidence>
<dbReference type="PANTHER" id="PTHR47354">
    <property type="entry name" value="NADH OXIDOREDUCTASE HCR"/>
    <property type="match status" value="1"/>
</dbReference>
<dbReference type="GO" id="GO:0016491">
    <property type="term" value="F:oxidoreductase activity"/>
    <property type="evidence" value="ECO:0007669"/>
    <property type="project" value="UniProtKB-KW"/>
</dbReference>
<dbReference type="PROSITE" id="PS51085">
    <property type="entry name" value="2FE2S_FER_2"/>
    <property type="match status" value="1"/>
</dbReference>
<dbReference type="InterPro" id="IPR006058">
    <property type="entry name" value="2Fe2S_fd_BS"/>
</dbReference>
<reference evidence="9 10" key="1">
    <citation type="submission" date="2017-11" db="EMBL/GenBank/DDBJ databases">
        <title>Complete genome sequence of Herbaspirillum rubrisubalbicans DSM 11543.</title>
        <authorList>
            <person name="Chen M."/>
            <person name="An Q."/>
        </authorList>
    </citation>
    <scope>NUCLEOTIDE SEQUENCE [LARGE SCALE GENOMIC DNA]</scope>
    <source>
        <strain evidence="9 10">DSM 11543</strain>
    </source>
</reference>
<dbReference type="Gene3D" id="2.40.30.10">
    <property type="entry name" value="Translation factors"/>
    <property type="match status" value="1"/>
</dbReference>
<keyword evidence="1" id="KW-0285">Flavoprotein</keyword>
<dbReference type="SUPFAM" id="SSF52343">
    <property type="entry name" value="Ferredoxin reductase-like, C-terminal NADP-linked domain"/>
    <property type="match status" value="1"/>
</dbReference>
<evidence type="ECO:0000256" key="6">
    <source>
        <dbReference type="ARBA" id="ARBA00023014"/>
    </source>
</evidence>
<dbReference type="PANTHER" id="PTHR47354:SF1">
    <property type="entry name" value="CARNITINE MONOOXYGENASE REDUCTASE SUBUNIT"/>
    <property type="match status" value="1"/>
</dbReference>
<protein>
    <submittedName>
        <fullName evidence="9">Oxidoreductase</fullName>
    </submittedName>
</protein>
<evidence type="ECO:0000256" key="3">
    <source>
        <dbReference type="ARBA" id="ARBA00022723"/>
    </source>
</evidence>
<accession>A0AAD0UA11</accession>
<keyword evidence="3" id="KW-0479">Metal-binding</keyword>
<keyword evidence="4" id="KW-0560">Oxidoreductase</keyword>
<dbReference type="InterPro" id="IPR001041">
    <property type="entry name" value="2Fe-2S_ferredoxin-type"/>
</dbReference>
<feature type="domain" description="2Fe-2S ferredoxin-type" evidence="7">
    <location>
        <begin position="228"/>
        <end position="314"/>
    </location>
</feature>
<dbReference type="SUPFAM" id="SSF54292">
    <property type="entry name" value="2Fe-2S ferredoxin-like"/>
    <property type="match status" value="1"/>
</dbReference>
<dbReference type="PROSITE" id="PS51384">
    <property type="entry name" value="FAD_FR"/>
    <property type="match status" value="1"/>
</dbReference>
<dbReference type="InterPro" id="IPR012675">
    <property type="entry name" value="Beta-grasp_dom_sf"/>
</dbReference>